<gene>
    <name evidence="10" type="ORF">O0I10_013018</name>
</gene>
<dbReference type="AlphaFoldDB" id="A0AAD7UR07"/>
<evidence type="ECO:0000313" key="10">
    <source>
        <dbReference type="EMBL" id="KAJ8651436.1"/>
    </source>
</evidence>
<evidence type="ECO:0000256" key="8">
    <source>
        <dbReference type="SAM" id="Phobius"/>
    </source>
</evidence>
<keyword evidence="6 8" id="KW-0472">Membrane</keyword>
<keyword evidence="5 8" id="KW-1133">Transmembrane helix</keyword>
<evidence type="ECO:0000256" key="1">
    <source>
        <dbReference type="ARBA" id="ARBA00004370"/>
    </source>
</evidence>
<feature type="domain" description="Cytochrome b561" evidence="9">
    <location>
        <begin position="1"/>
        <end position="175"/>
    </location>
</feature>
<keyword evidence="4" id="KW-0249">Electron transport</keyword>
<feature type="transmembrane region" description="Helical" evidence="8">
    <location>
        <begin position="120"/>
        <end position="139"/>
    </location>
</feature>
<protein>
    <recommendedName>
        <fullName evidence="9">Cytochrome b561 domain-containing protein</fullName>
    </recommendedName>
</protein>
<dbReference type="GO" id="GO:0016020">
    <property type="term" value="C:membrane"/>
    <property type="evidence" value="ECO:0007669"/>
    <property type="project" value="UniProtKB-SubCell"/>
</dbReference>
<dbReference type="PANTHER" id="PTHR47797">
    <property type="entry name" value="DEHYDROGENASE, PUTATIVE (AFU_ORTHOLOGUE AFUA_8G05805)-RELATED"/>
    <property type="match status" value="1"/>
</dbReference>
<feature type="transmembrane region" description="Helical" evidence="8">
    <location>
        <begin position="77"/>
        <end position="99"/>
    </location>
</feature>
<evidence type="ECO:0000256" key="2">
    <source>
        <dbReference type="ARBA" id="ARBA00022448"/>
    </source>
</evidence>
<dbReference type="InterPro" id="IPR006593">
    <property type="entry name" value="Cyt_b561/ferric_Rdtase_TM"/>
</dbReference>
<name>A0AAD7UR07_9FUNG</name>
<accession>A0AAD7UR07</accession>
<dbReference type="PROSITE" id="PS50939">
    <property type="entry name" value="CYTOCHROME_B561"/>
    <property type="match status" value="1"/>
</dbReference>
<comment type="caution">
    <text evidence="10">The sequence shown here is derived from an EMBL/GenBank/DDBJ whole genome shotgun (WGS) entry which is preliminary data.</text>
</comment>
<dbReference type="RefSeq" id="XP_058336351.1">
    <property type="nucleotide sequence ID" value="XM_058492884.1"/>
</dbReference>
<feature type="transmembrane region" description="Helical" evidence="8">
    <location>
        <begin position="43"/>
        <end position="65"/>
    </location>
</feature>
<organism evidence="10 11">
    <name type="scientific">Lichtheimia ornata</name>
    <dbReference type="NCBI Taxonomy" id="688661"/>
    <lineage>
        <taxon>Eukaryota</taxon>
        <taxon>Fungi</taxon>
        <taxon>Fungi incertae sedis</taxon>
        <taxon>Mucoromycota</taxon>
        <taxon>Mucoromycotina</taxon>
        <taxon>Mucoromycetes</taxon>
        <taxon>Mucorales</taxon>
        <taxon>Lichtheimiaceae</taxon>
        <taxon>Lichtheimia</taxon>
    </lineage>
</organism>
<dbReference type="EMBL" id="JARTCD010000203">
    <property type="protein sequence ID" value="KAJ8651436.1"/>
    <property type="molecule type" value="Genomic_DNA"/>
</dbReference>
<dbReference type="PANTHER" id="PTHR47797:SF3">
    <property type="entry name" value="CYTOCHROME B561 DOMAIN-CONTAINING PROTEIN"/>
    <property type="match status" value="1"/>
</dbReference>
<evidence type="ECO:0000259" key="9">
    <source>
        <dbReference type="PROSITE" id="PS50939"/>
    </source>
</evidence>
<reference evidence="10 11" key="1">
    <citation type="submission" date="2023-03" db="EMBL/GenBank/DDBJ databases">
        <title>Genome sequence of Lichtheimia ornata CBS 291.66.</title>
        <authorList>
            <person name="Mohabir J.T."/>
            <person name="Shea T.P."/>
            <person name="Kurbessoian T."/>
            <person name="Berby B."/>
            <person name="Fontaine J."/>
            <person name="Livny J."/>
            <person name="Gnirke A."/>
            <person name="Stajich J.E."/>
            <person name="Cuomo C.A."/>
        </authorList>
    </citation>
    <scope>NUCLEOTIDE SEQUENCE [LARGE SCALE GENOMIC DNA]</scope>
    <source>
        <strain evidence="10">CBS 291.66</strain>
    </source>
</reference>
<comment type="subcellular location">
    <subcellularLocation>
        <location evidence="1">Membrane</location>
    </subcellularLocation>
</comment>
<feature type="transmembrane region" description="Helical" evidence="8">
    <location>
        <begin position="12"/>
        <end position="31"/>
    </location>
</feature>
<evidence type="ECO:0000256" key="6">
    <source>
        <dbReference type="ARBA" id="ARBA00023136"/>
    </source>
</evidence>
<evidence type="ECO:0000313" key="11">
    <source>
        <dbReference type="Proteomes" id="UP001234581"/>
    </source>
</evidence>
<feature type="compositionally biased region" description="Basic and acidic residues" evidence="7">
    <location>
        <begin position="181"/>
        <end position="204"/>
    </location>
</feature>
<evidence type="ECO:0000256" key="7">
    <source>
        <dbReference type="SAM" id="MobiDB-lite"/>
    </source>
</evidence>
<keyword evidence="11" id="KW-1185">Reference proteome</keyword>
<feature type="compositionally biased region" description="Polar residues" evidence="7">
    <location>
        <begin position="205"/>
        <end position="214"/>
    </location>
</feature>
<dbReference type="GeneID" id="83220335"/>
<sequence>MEKQTLIDAHIWLMLFVWLLAVPAAIALSAWGREHDKPWWAKAHKLIMAICVTIPMTVAAAFGIIATGGFRAKPHMIIGLIVVAGAWFQILLGVVNHIIFRVRGRAKGAARPWHNGLHVWLGRVLLLLAVVNIPIGFAMHRSGPAWFIVYGIWVFGGCVGALLLFRHIVLLRAAKSQQQEHHPEERVRASFEVDEKGSIVHNEDANNNSNKTKE</sequence>
<proteinExistence type="predicted"/>
<evidence type="ECO:0000256" key="4">
    <source>
        <dbReference type="ARBA" id="ARBA00022982"/>
    </source>
</evidence>
<dbReference type="CDD" id="cd08760">
    <property type="entry name" value="Cyt_b561_FRRS1_like"/>
    <property type="match status" value="1"/>
</dbReference>
<keyword evidence="2" id="KW-0813">Transport</keyword>
<feature type="transmembrane region" description="Helical" evidence="8">
    <location>
        <begin position="145"/>
        <end position="165"/>
    </location>
</feature>
<keyword evidence="3 8" id="KW-0812">Transmembrane</keyword>
<dbReference type="Proteomes" id="UP001234581">
    <property type="component" value="Unassembled WGS sequence"/>
</dbReference>
<evidence type="ECO:0000256" key="3">
    <source>
        <dbReference type="ARBA" id="ARBA00022692"/>
    </source>
</evidence>
<evidence type="ECO:0000256" key="5">
    <source>
        <dbReference type="ARBA" id="ARBA00022989"/>
    </source>
</evidence>
<feature type="region of interest" description="Disordered" evidence="7">
    <location>
        <begin position="181"/>
        <end position="214"/>
    </location>
</feature>
<dbReference type="Gene3D" id="1.20.120.1770">
    <property type="match status" value="1"/>
</dbReference>